<dbReference type="Gene3D" id="2.20.28.30">
    <property type="entry name" value="RNA polymerase ii, chain L"/>
    <property type="match status" value="1"/>
</dbReference>
<sequence>MIKCWYCGNHYDMKDLEVYDSGFNIYRCPHCGERDAIPTHASGFDIDQILRIKNTTRLMIDALCENERSSIDDLTCASSSAESLRELSWRNQTAQNGFEPTVFIEVLKS</sequence>
<dbReference type="EMBL" id="BK032687">
    <property type="protein sequence ID" value="DAF55279.1"/>
    <property type="molecule type" value="Genomic_DNA"/>
</dbReference>
<protein>
    <submittedName>
        <fullName evidence="1">LysW biosynthesis protein LysW</fullName>
    </submittedName>
</protein>
<organism evidence="1">
    <name type="scientific">Siphoviridae sp. ctZHD14</name>
    <dbReference type="NCBI Taxonomy" id="2827891"/>
    <lineage>
        <taxon>Viruses</taxon>
        <taxon>Duplodnaviria</taxon>
        <taxon>Heunggongvirae</taxon>
        <taxon>Uroviricota</taxon>
        <taxon>Caudoviricetes</taxon>
    </lineage>
</organism>
<reference evidence="1" key="1">
    <citation type="journal article" date="2021" name="Proc. Natl. Acad. Sci. U.S.A.">
        <title>A Catalog of Tens of Thousands of Viruses from Human Metagenomes Reveals Hidden Associations with Chronic Diseases.</title>
        <authorList>
            <person name="Tisza M.J."/>
            <person name="Buck C.B."/>
        </authorList>
    </citation>
    <scope>NUCLEOTIDE SEQUENCE</scope>
    <source>
        <strain evidence="1">CtZHD14</strain>
    </source>
</reference>
<name>A0A8S5SX59_9CAUD</name>
<accession>A0A8S5SX59</accession>
<evidence type="ECO:0000313" key="1">
    <source>
        <dbReference type="EMBL" id="DAF55279.1"/>
    </source>
</evidence>
<proteinExistence type="predicted"/>